<dbReference type="KEGG" id="acp:A2cp1_3984"/>
<keyword evidence="2" id="KW-1185">Reference proteome</keyword>
<dbReference type="AlphaFoldDB" id="B8J8L9"/>
<reference evidence="1" key="1">
    <citation type="submission" date="2009-01" db="EMBL/GenBank/DDBJ databases">
        <title>Complete sequence of Anaeromyxobacter dehalogenans 2CP-1.</title>
        <authorList>
            <consortium name="US DOE Joint Genome Institute"/>
            <person name="Lucas S."/>
            <person name="Copeland A."/>
            <person name="Lapidus A."/>
            <person name="Glavina del Rio T."/>
            <person name="Dalin E."/>
            <person name="Tice H."/>
            <person name="Bruce D."/>
            <person name="Goodwin L."/>
            <person name="Pitluck S."/>
            <person name="Saunders E."/>
            <person name="Brettin T."/>
            <person name="Detter J.C."/>
            <person name="Han C."/>
            <person name="Larimer F."/>
            <person name="Land M."/>
            <person name="Hauser L."/>
            <person name="Kyrpides N."/>
            <person name="Ovchinnikova G."/>
            <person name="Beliaev A.S."/>
            <person name="Richardson P."/>
        </authorList>
    </citation>
    <scope>NUCLEOTIDE SEQUENCE</scope>
    <source>
        <strain evidence="1">2CP-1</strain>
    </source>
</reference>
<protein>
    <submittedName>
        <fullName evidence="1">Uncharacterized protein</fullName>
    </submittedName>
</protein>
<evidence type="ECO:0000313" key="1">
    <source>
        <dbReference type="EMBL" id="ACL67305.1"/>
    </source>
</evidence>
<sequence>MRLDARRTGEAIAAARGELARIWRSARASAADGRRAPAAALDGVVEGFVGAVGDALARGAAPEEAWERTTGLVRLQAGPDGGALEAEWRLLGEVLSSACETLEADADATDRVAQAVDAGRRGVEALRAGGRRRGVAVAWRVGR</sequence>
<dbReference type="HOGENOM" id="CLU_1821374_0_0_7"/>
<proteinExistence type="predicted"/>
<gene>
    <name evidence="1" type="ordered locus">A2cp1_3984</name>
</gene>
<dbReference type="RefSeq" id="WP_015935032.1">
    <property type="nucleotide sequence ID" value="NC_011891.1"/>
</dbReference>
<dbReference type="EMBL" id="CP001359">
    <property type="protein sequence ID" value="ACL67305.1"/>
    <property type="molecule type" value="Genomic_DNA"/>
</dbReference>
<name>B8J8L9_ANAD2</name>
<accession>B8J8L9</accession>
<organism evidence="1 2">
    <name type="scientific">Anaeromyxobacter dehalogenans (strain ATCC BAA-258 / DSM 21875 / 2CP-1)</name>
    <dbReference type="NCBI Taxonomy" id="455488"/>
    <lineage>
        <taxon>Bacteria</taxon>
        <taxon>Pseudomonadati</taxon>
        <taxon>Myxococcota</taxon>
        <taxon>Myxococcia</taxon>
        <taxon>Myxococcales</taxon>
        <taxon>Cystobacterineae</taxon>
        <taxon>Anaeromyxobacteraceae</taxon>
        <taxon>Anaeromyxobacter</taxon>
    </lineage>
</organism>
<evidence type="ECO:0000313" key="2">
    <source>
        <dbReference type="Proteomes" id="UP000007089"/>
    </source>
</evidence>
<dbReference type="Proteomes" id="UP000007089">
    <property type="component" value="Chromosome"/>
</dbReference>